<comment type="similarity">
    <text evidence="1">Belongs to the bacterial reverse transcriptase family.</text>
</comment>
<dbReference type="Pfam" id="PF01348">
    <property type="entry name" value="Intron_maturas2"/>
    <property type="match status" value="1"/>
</dbReference>
<evidence type="ECO:0000259" key="2">
    <source>
        <dbReference type="PROSITE" id="PS50878"/>
    </source>
</evidence>
<name>A0A370P2B7_9BURK</name>
<dbReference type="CDD" id="cd01651">
    <property type="entry name" value="RT_G2_intron"/>
    <property type="match status" value="1"/>
</dbReference>
<dbReference type="PROSITE" id="PS50878">
    <property type="entry name" value="RT_POL"/>
    <property type="match status" value="1"/>
</dbReference>
<accession>A0A370P2B7</accession>
<dbReference type="Proteomes" id="UP000255165">
    <property type="component" value="Unassembled WGS sequence"/>
</dbReference>
<dbReference type="EMBL" id="QKWJ01000001">
    <property type="protein sequence ID" value="RDK11977.1"/>
    <property type="molecule type" value="Genomic_DNA"/>
</dbReference>
<comment type="caution">
    <text evidence="3">The sequence shown here is derived from an EMBL/GenBank/DDBJ whole genome shotgun (WGS) entry which is preliminary data.</text>
</comment>
<evidence type="ECO:0000313" key="4">
    <source>
        <dbReference type="Proteomes" id="UP000255165"/>
    </source>
</evidence>
<keyword evidence="4" id="KW-1185">Reference proteome</keyword>
<dbReference type="Pfam" id="PF00078">
    <property type="entry name" value="RVT_1"/>
    <property type="match status" value="2"/>
</dbReference>
<evidence type="ECO:0000256" key="1">
    <source>
        <dbReference type="ARBA" id="ARBA00034120"/>
    </source>
</evidence>
<sequence length="410" mass="46787">MYKRDLFVVAYEKLKSVPGNMTPGADGTTLDEFSLRTIENTVAQMRDESFQFSRARRVHIPKANGKTRPLGIAPPRDKIVQEVMRMILEAVYDSPHGSSFRDDSHGFRPNRGCHTALKSIRNTWSGVTWIIEGDVKAAFDCIDHDILISILRRRIKDERFINLIRKALTAGYYEFKRPVESVVGTPQGSIVSPILCNIFLHELDEFVAGLIRTYEKGDKKRTTTEYNYRQKQIEKVRSKLNAPTHKAEERKELLRELKALLLTQKRSSPTRDDGSFIRVKYVRYADDWCVGINGPKHLAVQIRDEVKSFMAEKLGLTLSMEKTHIRHAKDEEAFFLGTRIKVGADAQKVVRITDKNGRSYQKRVTGWLPQMFAPCDKLVARLNSRGFCDNSGNPIAKSAWIALDDDQIVS</sequence>
<proteinExistence type="inferred from homology"/>
<dbReference type="RefSeq" id="WP_208647540.1">
    <property type="nucleotide sequence ID" value="NZ_QKWJ01000001.1"/>
</dbReference>
<feature type="non-terminal residue" evidence="3">
    <location>
        <position position="410"/>
    </location>
</feature>
<feature type="domain" description="Reverse transcriptase" evidence="2">
    <location>
        <begin position="41"/>
        <end position="340"/>
    </location>
</feature>
<dbReference type="SUPFAM" id="SSF56672">
    <property type="entry name" value="DNA/RNA polymerases"/>
    <property type="match status" value="1"/>
</dbReference>
<dbReference type="GO" id="GO:0006397">
    <property type="term" value="P:mRNA processing"/>
    <property type="evidence" value="ECO:0007669"/>
    <property type="project" value="InterPro"/>
</dbReference>
<organism evidence="3 4">
    <name type="scientific">Cupriavidus lacunae</name>
    <dbReference type="NCBI Taxonomy" id="2666307"/>
    <lineage>
        <taxon>Bacteria</taxon>
        <taxon>Pseudomonadati</taxon>
        <taxon>Pseudomonadota</taxon>
        <taxon>Betaproteobacteria</taxon>
        <taxon>Burkholderiales</taxon>
        <taxon>Burkholderiaceae</taxon>
        <taxon>Cupriavidus</taxon>
    </lineage>
</organism>
<dbReference type="PANTHER" id="PTHR34047:SF8">
    <property type="entry name" value="PROTEIN YKFC"/>
    <property type="match status" value="1"/>
</dbReference>
<dbReference type="PANTHER" id="PTHR34047">
    <property type="entry name" value="NUCLEAR INTRON MATURASE 1, MITOCHONDRIAL-RELATED"/>
    <property type="match status" value="1"/>
</dbReference>
<dbReference type="InterPro" id="IPR051083">
    <property type="entry name" value="GrpII_Intron_Splice-Mob/Def"/>
</dbReference>
<evidence type="ECO:0000313" key="3">
    <source>
        <dbReference type="EMBL" id="RDK11977.1"/>
    </source>
</evidence>
<dbReference type="AlphaFoldDB" id="A0A370P2B7"/>
<dbReference type="InterPro" id="IPR043502">
    <property type="entry name" value="DNA/RNA_pol_sf"/>
</dbReference>
<gene>
    <name evidence="3" type="ORF">DN412_00005</name>
</gene>
<reference evidence="3 4" key="1">
    <citation type="submission" date="2018-06" db="EMBL/GenBank/DDBJ databases">
        <authorList>
            <person name="Feng T."/>
            <person name="Jeon C.O."/>
        </authorList>
    </citation>
    <scope>NUCLEOTIDE SEQUENCE [LARGE SCALE GENOMIC DNA]</scope>
    <source>
        <strain evidence="3 4">S23</strain>
    </source>
</reference>
<dbReference type="InterPro" id="IPR024937">
    <property type="entry name" value="Domain_X"/>
</dbReference>
<protein>
    <submittedName>
        <fullName evidence="3">Nicotine oxidoreductase</fullName>
    </submittedName>
</protein>
<dbReference type="InterPro" id="IPR000477">
    <property type="entry name" value="RT_dom"/>
</dbReference>